<keyword evidence="3" id="KW-1185">Reference proteome</keyword>
<dbReference type="AlphaFoldDB" id="A0AAU9JRS9"/>
<evidence type="ECO:0000313" key="2">
    <source>
        <dbReference type="EMBL" id="CAG9328267.1"/>
    </source>
</evidence>
<keyword evidence="1" id="KW-1133">Transmembrane helix</keyword>
<accession>A0AAU9JRS9</accession>
<gene>
    <name evidence="2" type="ORF">BSTOLATCC_MIC45722</name>
</gene>
<proteinExistence type="predicted"/>
<keyword evidence="1" id="KW-0472">Membrane</keyword>
<comment type="caution">
    <text evidence="2">The sequence shown here is derived from an EMBL/GenBank/DDBJ whole genome shotgun (WGS) entry which is preliminary data.</text>
</comment>
<feature type="transmembrane region" description="Helical" evidence="1">
    <location>
        <begin position="115"/>
        <end position="136"/>
    </location>
</feature>
<reference evidence="2" key="1">
    <citation type="submission" date="2021-09" db="EMBL/GenBank/DDBJ databases">
        <authorList>
            <consortium name="AG Swart"/>
            <person name="Singh M."/>
            <person name="Singh A."/>
            <person name="Seah K."/>
            <person name="Emmerich C."/>
        </authorList>
    </citation>
    <scope>NUCLEOTIDE SEQUENCE</scope>
    <source>
        <strain evidence="2">ATCC30299</strain>
    </source>
</reference>
<name>A0AAU9JRS9_9CILI</name>
<protein>
    <submittedName>
        <fullName evidence="2">Uncharacterized protein</fullName>
    </submittedName>
</protein>
<feature type="transmembrane region" description="Helical" evidence="1">
    <location>
        <begin position="54"/>
        <end position="74"/>
    </location>
</feature>
<dbReference type="Proteomes" id="UP001162131">
    <property type="component" value="Unassembled WGS sequence"/>
</dbReference>
<evidence type="ECO:0000313" key="3">
    <source>
        <dbReference type="Proteomes" id="UP001162131"/>
    </source>
</evidence>
<evidence type="ECO:0000256" key="1">
    <source>
        <dbReference type="SAM" id="Phobius"/>
    </source>
</evidence>
<sequence length="180" mass="20563">MVTLVPINIIRCISLFSLVFFINNPQLFAIVFLSCSALYSLGTTTIMPTKYTKIVDLAIGRIPTCILIIITSLYKEEWRFYLLCAAGLQYLANWIQMYADIYTKVSKKSIKNLKLSPLIVEIPWILSDVFLMMLFLTQTKAFEIEGSWVQVYQISMGFFIIRKVIDAIGLANNLLKIISI</sequence>
<organism evidence="2 3">
    <name type="scientific">Blepharisma stoltei</name>
    <dbReference type="NCBI Taxonomy" id="1481888"/>
    <lineage>
        <taxon>Eukaryota</taxon>
        <taxon>Sar</taxon>
        <taxon>Alveolata</taxon>
        <taxon>Ciliophora</taxon>
        <taxon>Postciliodesmatophora</taxon>
        <taxon>Heterotrichea</taxon>
        <taxon>Heterotrichida</taxon>
        <taxon>Blepharismidae</taxon>
        <taxon>Blepharisma</taxon>
    </lineage>
</organism>
<keyword evidence="1" id="KW-0812">Transmembrane</keyword>
<feature type="transmembrane region" description="Helical" evidence="1">
    <location>
        <begin position="80"/>
        <end position="103"/>
    </location>
</feature>
<dbReference type="EMBL" id="CAJZBQ010000045">
    <property type="protein sequence ID" value="CAG9328267.1"/>
    <property type="molecule type" value="Genomic_DNA"/>
</dbReference>